<reference evidence="1" key="1">
    <citation type="submission" date="2018-05" db="EMBL/GenBank/DDBJ databases">
        <authorList>
            <person name="Lanie J.A."/>
            <person name="Ng W.-L."/>
            <person name="Kazmierczak K.M."/>
            <person name="Andrzejewski T.M."/>
            <person name="Davidsen T.M."/>
            <person name="Wayne K.J."/>
            <person name="Tettelin H."/>
            <person name="Glass J.I."/>
            <person name="Rusch D."/>
            <person name="Podicherti R."/>
            <person name="Tsui H.-C.T."/>
            <person name="Winkler M.E."/>
        </authorList>
    </citation>
    <scope>NUCLEOTIDE SEQUENCE</scope>
</reference>
<sequence length="31" mass="3451">MVVEQSPKEKSSATIMYSTLDTKMNSTLDTN</sequence>
<protein>
    <submittedName>
        <fullName evidence="1">Uncharacterized protein</fullName>
    </submittedName>
</protein>
<accession>A0A381QVA7</accession>
<dbReference type="EMBL" id="UINC01001545">
    <property type="protein sequence ID" value="SUZ83315.1"/>
    <property type="molecule type" value="Genomic_DNA"/>
</dbReference>
<dbReference type="AlphaFoldDB" id="A0A381QVA7"/>
<name>A0A381QVA7_9ZZZZ</name>
<organism evidence="1">
    <name type="scientific">marine metagenome</name>
    <dbReference type="NCBI Taxonomy" id="408172"/>
    <lineage>
        <taxon>unclassified sequences</taxon>
        <taxon>metagenomes</taxon>
        <taxon>ecological metagenomes</taxon>
    </lineage>
</organism>
<gene>
    <name evidence="1" type="ORF">METZ01_LOCUS36169</name>
</gene>
<proteinExistence type="predicted"/>
<evidence type="ECO:0000313" key="1">
    <source>
        <dbReference type="EMBL" id="SUZ83315.1"/>
    </source>
</evidence>